<dbReference type="EMBL" id="LT984809">
    <property type="protein sequence ID" value="SPD49080.1"/>
    <property type="molecule type" value="Genomic_DNA"/>
</dbReference>
<evidence type="ECO:0000313" key="3">
    <source>
        <dbReference type="Proteomes" id="UP000256952"/>
    </source>
</evidence>
<name>A0A375HFP8_9BURK</name>
<reference evidence="1" key="2">
    <citation type="submission" date="2018-01" db="EMBL/GenBank/DDBJ databases">
        <authorList>
            <person name="Clerissi C."/>
        </authorList>
    </citation>
    <scope>NUCLEOTIDE SEQUENCE</scope>
    <source>
        <strain evidence="1">Cupriavidus taiwanensis STM 8556</strain>
    </source>
</reference>
<reference evidence="2 3" key="1">
    <citation type="submission" date="2018-01" db="EMBL/GenBank/DDBJ databases">
        <authorList>
            <person name="Gaut B.S."/>
            <person name="Morton B.R."/>
            <person name="Clegg M.T."/>
            <person name="Duvall M.R."/>
        </authorList>
    </citation>
    <scope>NUCLEOTIDE SEQUENCE</scope>
    <source>
        <strain evidence="2">Cupriavidus taiwanensis STM 8555</strain>
        <plasmid evidence="2">I</plasmid>
    </source>
</reference>
<dbReference type="Proteomes" id="UP000256952">
    <property type="component" value="Unassembled WGS sequence"/>
</dbReference>
<evidence type="ECO:0000313" key="2">
    <source>
        <dbReference type="EMBL" id="SPD49080.1"/>
    </source>
</evidence>
<dbReference type="AlphaFoldDB" id="A0A375HFP8"/>
<evidence type="ECO:0000313" key="1">
    <source>
        <dbReference type="EMBL" id="SOZ75325.1"/>
    </source>
</evidence>
<gene>
    <name evidence="2" type="ORF">CBM2612_P0425</name>
    <name evidence="1" type="ORF">CBM2613_U30007</name>
</gene>
<dbReference type="EMBL" id="OFTH01000054">
    <property type="protein sequence ID" value="SOZ75325.1"/>
    <property type="molecule type" value="Genomic_DNA"/>
</dbReference>
<keyword evidence="2" id="KW-0614">Plasmid</keyword>
<proteinExistence type="predicted"/>
<organism evidence="2">
    <name type="scientific">Cupriavidus taiwanensis</name>
    <dbReference type="NCBI Taxonomy" id="164546"/>
    <lineage>
        <taxon>Bacteria</taxon>
        <taxon>Pseudomonadati</taxon>
        <taxon>Pseudomonadota</taxon>
        <taxon>Betaproteobacteria</taxon>
        <taxon>Burkholderiales</taxon>
        <taxon>Burkholderiaceae</taxon>
        <taxon>Cupriavidus</taxon>
    </lineage>
</organism>
<geneLocation type="plasmid" evidence="2">
    <name>I</name>
</geneLocation>
<accession>A0A375HFP8</accession>
<sequence length="92" mass="10603">MAPQQRWHGGSPVAHYARFAGQDMTAITDDAGAFDLLYLGLGRAAFRPLMRRKQLRHSFRAVSWPTCRTWWTTNRGKIGERSTRFRPSPNQQ</sequence>
<protein>
    <submittedName>
        <fullName evidence="2">Uncharacterized protein</fullName>
    </submittedName>
</protein>